<dbReference type="InterPro" id="IPR022513">
    <property type="entry name" value="TOMM_pelo"/>
</dbReference>
<dbReference type="STRING" id="370979.SAMN05443663_11187"/>
<dbReference type="Gene3D" id="3.90.330.10">
    <property type="entry name" value="Nitrile hydratase alpha /Thiocyanate hydrolase gamma"/>
    <property type="match status" value="1"/>
</dbReference>
<evidence type="ECO:0000313" key="4">
    <source>
        <dbReference type="Proteomes" id="UP000184071"/>
    </source>
</evidence>
<dbReference type="RefSeq" id="WP_073417967.1">
    <property type="nucleotide sequence ID" value="NZ_FQWC01000011.1"/>
</dbReference>
<dbReference type="Pfam" id="PF02979">
    <property type="entry name" value="NHase_alpha"/>
    <property type="match status" value="1"/>
</dbReference>
<evidence type="ECO:0000256" key="1">
    <source>
        <dbReference type="ARBA" id="ARBA00022723"/>
    </source>
</evidence>
<dbReference type="InterPro" id="IPR036648">
    <property type="entry name" value="CN_Hdrase_a/SCN_Hdrase_g_sf"/>
</dbReference>
<proteinExistence type="predicted"/>
<dbReference type="OrthoDB" id="1371078at2"/>
<dbReference type="GO" id="GO:0003824">
    <property type="term" value="F:catalytic activity"/>
    <property type="evidence" value="ECO:0007669"/>
    <property type="project" value="InterPro"/>
</dbReference>
<protein>
    <submittedName>
        <fullName evidence="3">NHLP leader peptide domain-containing protein</fullName>
    </submittedName>
</protein>
<sequence>MKISQDAQIQGQELLKTLVEKAWQSPDFKNQLLTNPKAAIAEVTGKTSSSNKKIVVEDQSSDSIIYFNIPAEPKLDELELSAEQLEIVAGGLTPLTLVVVVGTVAGGFGAAALWDYVH</sequence>
<keyword evidence="4" id="KW-1185">Reference proteome</keyword>
<dbReference type="NCBIfam" id="TIGR03793">
    <property type="entry name" value="leader_NHLP"/>
    <property type="match status" value="1"/>
</dbReference>
<dbReference type="Proteomes" id="UP000184071">
    <property type="component" value="Unassembled WGS sequence"/>
</dbReference>
<dbReference type="GO" id="GO:0046914">
    <property type="term" value="F:transition metal ion binding"/>
    <property type="evidence" value="ECO:0007669"/>
    <property type="project" value="InterPro"/>
</dbReference>
<feature type="domain" description="Nitrile hydratase alpha/Thiocyanate hydrolase gamma" evidence="2">
    <location>
        <begin position="11"/>
        <end position="60"/>
    </location>
</feature>
<keyword evidence="1" id="KW-0479">Metal-binding</keyword>
<reference evidence="4" key="1">
    <citation type="submission" date="2016-11" db="EMBL/GenBank/DDBJ databases">
        <authorList>
            <person name="Varghese N."/>
            <person name="Submissions S."/>
        </authorList>
    </citation>
    <scope>NUCLEOTIDE SEQUENCE [LARGE SCALE GENOMIC DNA]</scope>
    <source>
        <strain evidence="4">DSM 17963</strain>
    </source>
</reference>
<dbReference type="EMBL" id="FQWC01000011">
    <property type="protein sequence ID" value="SHH77076.1"/>
    <property type="molecule type" value="Genomic_DNA"/>
</dbReference>
<evidence type="ECO:0000259" key="2">
    <source>
        <dbReference type="Pfam" id="PF02979"/>
    </source>
</evidence>
<organism evidence="3 4">
    <name type="scientific">Flavobacterium defluvii</name>
    <dbReference type="NCBI Taxonomy" id="370979"/>
    <lineage>
        <taxon>Bacteria</taxon>
        <taxon>Pseudomonadati</taxon>
        <taxon>Bacteroidota</taxon>
        <taxon>Flavobacteriia</taxon>
        <taxon>Flavobacteriales</taxon>
        <taxon>Flavobacteriaceae</taxon>
        <taxon>Flavobacterium</taxon>
    </lineage>
</organism>
<accession>A0A1M5VP91</accession>
<dbReference type="InterPro" id="IPR004232">
    <property type="entry name" value="CN_Hdrtase_a/SCN_Hdrlase_g"/>
</dbReference>
<dbReference type="SUPFAM" id="SSF56209">
    <property type="entry name" value="Nitrile hydratase alpha chain"/>
    <property type="match status" value="1"/>
</dbReference>
<gene>
    <name evidence="3" type="ORF">SAMN05443663_11187</name>
</gene>
<name>A0A1M5VP91_9FLAO</name>
<dbReference type="AlphaFoldDB" id="A0A1M5VP91"/>
<evidence type="ECO:0000313" key="3">
    <source>
        <dbReference type="EMBL" id="SHH77076.1"/>
    </source>
</evidence>